<organism evidence="13 14">
    <name type="scientific">Mya arenaria</name>
    <name type="common">Soft-shell clam</name>
    <dbReference type="NCBI Taxonomy" id="6604"/>
    <lineage>
        <taxon>Eukaryota</taxon>
        <taxon>Metazoa</taxon>
        <taxon>Spiralia</taxon>
        <taxon>Lophotrochozoa</taxon>
        <taxon>Mollusca</taxon>
        <taxon>Bivalvia</taxon>
        <taxon>Autobranchia</taxon>
        <taxon>Heteroconchia</taxon>
        <taxon>Euheterodonta</taxon>
        <taxon>Imparidentia</taxon>
        <taxon>Neoheterodontei</taxon>
        <taxon>Myida</taxon>
        <taxon>Myoidea</taxon>
        <taxon>Myidae</taxon>
        <taxon>Mya</taxon>
    </lineage>
</organism>
<evidence type="ECO:0000256" key="4">
    <source>
        <dbReference type="ARBA" id="ARBA00022729"/>
    </source>
</evidence>
<evidence type="ECO:0000256" key="10">
    <source>
        <dbReference type="SAM" id="SignalP"/>
    </source>
</evidence>
<gene>
    <name evidence="13" type="ORF">MAR_036819</name>
</gene>
<dbReference type="SUPFAM" id="SSF48431">
    <property type="entry name" value="Lipovitellin-phosvitin complex, superhelical domain"/>
    <property type="match status" value="1"/>
</dbReference>
<accession>A0ABY7FLT1</accession>
<evidence type="ECO:0000259" key="11">
    <source>
        <dbReference type="PROSITE" id="PS51211"/>
    </source>
</evidence>
<name>A0ABY7FLT1_MYAAR</name>
<dbReference type="SMART" id="SM01169">
    <property type="entry name" value="DUF1943"/>
    <property type="match status" value="1"/>
</dbReference>
<evidence type="ECO:0000256" key="3">
    <source>
        <dbReference type="ARBA" id="ARBA00022525"/>
    </source>
</evidence>
<dbReference type="Gene3D" id="2.20.50.20">
    <property type="entry name" value="Lipovitellin. Chain A, domain 3"/>
    <property type="match status" value="1"/>
</dbReference>
<dbReference type="InterPro" id="IPR001747">
    <property type="entry name" value="Vitellogenin_N"/>
</dbReference>
<reference evidence="13" key="1">
    <citation type="submission" date="2022-11" db="EMBL/GenBank/DDBJ databases">
        <title>Centuries of genome instability and evolution in soft-shell clam transmissible cancer (bioRxiv).</title>
        <authorList>
            <person name="Hart S.F.M."/>
            <person name="Yonemitsu M.A."/>
            <person name="Giersch R.M."/>
            <person name="Beal B.F."/>
            <person name="Arriagada G."/>
            <person name="Davis B.W."/>
            <person name="Ostrander E.A."/>
            <person name="Goff S.P."/>
            <person name="Metzger M.J."/>
        </authorList>
    </citation>
    <scope>NUCLEOTIDE SEQUENCE</scope>
    <source>
        <strain evidence="13">MELC-2E11</strain>
        <tissue evidence="13">Siphon/mantle</tissue>
    </source>
</reference>
<dbReference type="InterPro" id="IPR001846">
    <property type="entry name" value="VWF_type-D"/>
</dbReference>
<dbReference type="InterPro" id="IPR009454">
    <property type="entry name" value="Lipid_transpt_open_b-sht"/>
</dbReference>
<evidence type="ECO:0000256" key="6">
    <source>
        <dbReference type="ARBA" id="ARBA00023055"/>
    </source>
</evidence>
<dbReference type="EMBL" id="CP111024">
    <property type="protein sequence ID" value="WAR23150.1"/>
    <property type="molecule type" value="Genomic_DNA"/>
</dbReference>
<evidence type="ECO:0000256" key="2">
    <source>
        <dbReference type="ARBA" id="ARBA00022448"/>
    </source>
</evidence>
<dbReference type="SMART" id="SM00216">
    <property type="entry name" value="VWD"/>
    <property type="match status" value="1"/>
</dbReference>
<dbReference type="PANTHER" id="PTHR23345:SF15">
    <property type="entry name" value="VITELLOGENIN 1-RELATED"/>
    <property type="match status" value="1"/>
</dbReference>
<keyword evidence="7" id="KW-1015">Disulfide bond</keyword>
<keyword evidence="5" id="KW-0758">Storage protein</keyword>
<comment type="subcellular location">
    <subcellularLocation>
        <location evidence="1">Secreted</location>
    </subcellularLocation>
</comment>
<dbReference type="InterPro" id="IPR050733">
    <property type="entry name" value="Vitellogenin/Apolipophorin"/>
</dbReference>
<feature type="domain" description="Vitellogenin" evidence="11">
    <location>
        <begin position="41"/>
        <end position="659"/>
    </location>
</feature>
<dbReference type="SMART" id="SM00638">
    <property type="entry name" value="LPD_N"/>
    <property type="match status" value="1"/>
</dbReference>
<keyword evidence="3" id="KW-0964">Secreted</keyword>
<dbReference type="PANTHER" id="PTHR23345">
    <property type="entry name" value="VITELLOGENIN-RELATED"/>
    <property type="match status" value="1"/>
</dbReference>
<dbReference type="Proteomes" id="UP001164746">
    <property type="component" value="Chromosome 13"/>
</dbReference>
<evidence type="ECO:0000256" key="1">
    <source>
        <dbReference type="ARBA" id="ARBA00004613"/>
    </source>
</evidence>
<dbReference type="PROSITE" id="PS51233">
    <property type="entry name" value="VWFD"/>
    <property type="match status" value="1"/>
</dbReference>
<keyword evidence="14" id="KW-1185">Reference proteome</keyword>
<dbReference type="InterPro" id="IPR015819">
    <property type="entry name" value="Lipid_transp_b-sht_shell"/>
</dbReference>
<keyword evidence="4 10" id="KW-0732">Signal</keyword>
<dbReference type="InterPro" id="IPR015816">
    <property type="entry name" value="Vitellinogen_b-sht_N"/>
</dbReference>
<keyword evidence="2" id="KW-0813">Transport</keyword>
<feature type="signal peptide" evidence="10">
    <location>
        <begin position="1"/>
        <end position="17"/>
    </location>
</feature>
<dbReference type="InterPro" id="IPR015255">
    <property type="entry name" value="Vitellinogen_open_b-sht"/>
</dbReference>
<dbReference type="InterPro" id="IPR011030">
    <property type="entry name" value="Lipovitellin_superhlx_dom"/>
</dbReference>
<dbReference type="Gene3D" id="1.25.10.20">
    <property type="entry name" value="Vitellinogen, superhelical"/>
    <property type="match status" value="1"/>
</dbReference>
<evidence type="ECO:0000256" key="8">
    <source>
        <dbReference type="ARBA" id="ARBA00023180"/>
    </source>
</evidence>
<evidence type="ECO:0000256" key="7">
    <source>
        <dbReference type="ARBA" id="ARBA00023157"/>
    </source>
</evidence>
<sequence length="5308" mass="585113">MGHTLFFILALVAGLQAGPIQKIQISDKCARQCAVSNQFNYEPGTTYEFTYETDIRTAVQGASEDHAGVHLTSKVYLDFASKCEMIMRLSDVKLSEHDPETSTMKPVSSPELADLEKQPLTVSFQDGTIEDLCLSQVESDKTLNIKRGILSLIQNNMDDITKPQTLSESDVAGTCETEYSSQDKGWYKQIIKKSKDLLGCTERHNGNSAVQGIPYQAKSGIQSIPIVKSTQECEQEIAKDTGRLNVATCREKHAFVPFSRQDSGAITHSTQTLTYVKEYASRPRAATVQSRTSLKFEHSNGNGLSAMGDIENKLTTICDVTSNGVTPETPKMFTSLVLSMKSMSAMDMNVVYKKIKTLKLCSSNNKRVIKFFMDAVPMTGTTESVKFMTQLITSGDVSGIEAEMWMTSLAFLQQPSVAMLNEVKDLLKVENLQEKAMLSVSSLVHSVCRNNPACENYIEVKKIISLLESKIAPSCSISGDYKMSLLALRAIGNAGFGTNAISTLEKCFRRTENPIEIRLSAIEAFRRIPCSTDKPILFEILGNTEEDSEVRIAAYKSIMECASDETISKVKIVLSKESVNQVGSYIWSHLTNLMETSDPHKQSIRSILEDDTLKQEFNMDKRKFSRNYEGSLFLEKINTGATVEGDLIWSSKSFIPRSGMFNLTVDLFGNAINLFEIGGRVEGLEYFLESYFGPNGYFSEKEVKSAVDETAVDLIKADKVSRIDKRMESVMDDLRGSLYMRVFGNELRYMNFKGLDSLLSQNSFNFLEVLMKLSNENDYQFTHSTMFIDSTIVIPTSSGFPLNLTVNGSATIDMKASGMVDVMKMASSPRSLDIHGIIRPSAAVVVSSVMGIDVLSNQVGVKMISTLHSSSAIQGKMSIVDGSILTAEFDLPDEKMDIISVKSEFYTMHRESERLQKMITSNRQSHSACSGPNLVKVAGVEICAEMSFPNASLVETAPYFPITGPMNAGITLYKRDIKMTGYKLEARSTHNAKENIVRFAFSTPNSKIDRALGVDFSLNKENGTFDASIASPWKKGDFRGTLVNSKSEMGVSGRMNWDNTLRFNVNANLKLETSGPGRIIKPTISIDIPNFKSINMKGSMEYRPWTLLDTQMTIAGLSESPIVMKSEISNKDKGMRFDATLTTGPKSTYTLSSSLQKTVYKKKIVYKPQISIRTPSTEVFAFGGTYTNVFGNSIDLNFVLDKVVAKPVSLSAKWRLKSYRRGRSLNYVNFAFESTPMYIKTKGKFDNRNMKTLAADIDLTYIIKGIARDNVKFASKLMNWSTKTLTKARLSMNAESKKNSDLNFKLITNVNHNKRTSGFDASINYGPNFKDADKQITVDGKLDRRIKSWSMAAVDFSGKMEIGTNFRLVSKVTHSHNSKALNSTATLRLNKNAMESNLQLQDESTTLKNLNGIWRIDIPGKKILMTHALKQSSENSYDLSSKVKVGRSENTFDASWKTPSAKAFTVSSNVQLDSMTPLKLEGDFNLDPAQYKIGGEIMRGSSKYSAQLSSEKLTATSVRCLADIVYPTRHIIGNFESSMANGRISSRSDLRWNADRDDSQRITVSGSGQYQDMSNMDGSLTVQYPSRTVSVNVKQTYTNKYLSHMDLKWGVSNSVSIDTVFGSIAARDGRDLIGSVKLSTPIQQLKSVELSLNHKIATTNYNTQVDLKFDTDDSISAELKVQRPINIRNIDAVLIAKAPSYGLKSSQANLQHSVTDGVSTVAKFNFNKQFLNADIHLTNNGNENDINLKGQLNFKSSMQNMKKGSILLEHSNNGRDVNTNALLQYNNKEYGLKSTITATMNGMNIATDGSVTITLPSNGVSLTWNHRNTKSNMQSTSELILNGNQYSLDIKSIHDMSLASGKVHSTLQINTPYRVMKETVLQIIHEHRSGHFDSVVNISNEGMTIVTVEGKYERSNNQVKSKFTTSNSLLGDDVSVILNADYSASPSKAHLELSISPSKIYSIDGTYRKETSGDMDISISANTPNNPAVILYGSRFVKKTGIESKLQLQYMSGKNIQLDSFHNPNEISLKFSSPFTSDFATNAMYKRTGNTLTTSAKIDAEPLLGAWLVSASFDINERLSGNVKLTTPIASVPYSQITFVSYMVDNKRQSSLSVEYLPGKTVRLDSKYSFQSVNDLAMSLEFSSPFDQMPYARVSINHVGDLRRFSNNGEIEYQRGKVMSIETRYSGVETKSGSLIIRSPFYEDISASFNYEGSLLDFKADVDMSCTSNVHVELKHKGNFKNFESSSHILFDNTKYGGSLNFKSSPGVEASLAIETPIRNARFSASHKGPLLSFSNQMELSVSDIGVFSSDFNVDLQSTINLSAIVKTPIRGFSDLRGSLTHEGYISKFQTQIELQRNQDIYFASTKVNTEPAFIAETLLKTPYKALREARISISPEGVINNFKFHGEMQLNKDITELDLNVDATKKIDVDFTLRSPYTDTIKATFDHWGKLSRFQSKLRASAGSMRLIANAKFQMQPTVNALFTVKSPISWLKSHQLSLKHSGTADSFKCNLQYKCNGDTYIGDATFQNLNSLKGELTVKGPSFSTIKASVNHEGKIQNFKSSASVSMGKDTVEANINMNTVNGLKGGIAVATPFYGYKNIQTAVVHSGDLHNFKSHGEFSLNKKSGTIDISFDSTNGINGKVTMINSFNSLKDLTLTVTHNGDMNNFNTIVQCSSNKKSLLGEASFKNGISKSGSVSLKSTLPGIDDYAASFSHEGDMSKFTSSVNTNCPGGATAINLVFDSSNGIQARLTGETPMTKKAEIVISHVQSDTSSNSDVSVRYDGVKQFGLQSDLTIQPTVSAIVSVITPLEGYESSELQLHHNGNANGLRSNAAVNVFGKRFETEIELTTSPDIQGSFKISSPLAEELVGKFIYEGSMKKFKSNIDMTYGGRSGISVDMSFNIEDQFSGDLRIISPHINNLETSFTHKGDLTAFVTDARVIYAGQKSTLSMDVKTSPTVVATFTLTTPMSKDMKLSLSHTGPCSNSHTSANVQYGTESLLSIDSRINHERSINVGITITSVLPQLKIVSVKVTHDGIYTDFASHAEVTYNKQNLVGDLSFKPTSGSFILKTPFFKDITASFDRDNANTMNGNSNVNVAYGVTTLFAIKLDANLPYTWIVQVQVPVNGYETSELTYRKEGEVGGHFTIDIAGQLHGVEAYISKSDKLGGVVSITSPSLPYMSSKIEISGTLSSPKCHLEGTYITNTVEADLEFNTKNGIYGILSIKTPFTEPIEFECEIDGTPRQFTLDSSAKYGKEMHKLTGSVNTIDTYECQINIRSPRVIPIAVGFKHDGELTNFKSHGEVKLDNDKHSLDAGLSIMNDAEGFLSIESPMVEPIQGKFSINLVPLTYKVVSEVKIGDKIGNIEIRQTGPLSGIAKLSTESKTIIDSQVSLGTNPIRGSITLKNPFKNIFASYAVDGSVRNFKTQAKFTIGSTVMLDSEVPFRSNPINLDLTIKNPIRDIQATLSKSGPWTNFQSSAQLIVASETILDSDLSANVNPLQGSFNFRTPVKTLSGSIFVDGTYDHFDVKGELAVDGQSSFMNIQFKSDGGILGSASFAKGTQEIFSSKLSFETSPLRASLSLKSTNEYIKTMSASFSHKGKVLDFENQAEITINGEKTEAHMLFNIGSKSEMKISASSPYFPSTGLGLEFVGNAQKFQSAMEYSVGENTFSFDSSVDTTNGIDTFMTVKTPFEGYKTVTSKLSYNGIFPNSDGLIQIKTGRRTLLTSNFQLSNVKGISLKIVGQSVLTPALQISFDHSGDMQKFTTRAELRFNGTPFTTDISFQSTPYPQGSFAVVTPYMEPVTGSFNVEPQLNGNSINIKATFNGQPNSLDTSFYFGNDMGASFSMNSHVTGTIRGSGSLNRGYSSYTGSVNMEALGKKMTLDGKLNTERGIKSSISMTSPYGNSEAEFAYSGQYPNAKADLTVSIPGNKFSFYSEIQTQPKLSATLAISTPFSGYENVGGNIHFASNKDSVSFDTQINYLTGKQIAASFESTISGKNVQTVAKLETPYTEDLNIELTLTGQPSQFSKSLVVSMGEDNNLISTGTFSIGTSSLNLDYSLKTTFAGYVDDQHIQVKYDADLPNFKASADAKILGSLYSTEASLDLSNEINALFKLDTPFEHLSDIAVTFEHSGTYRRFTTKSTVQGKNKSLFESNLQYSNYGWRRLSMSLDMTTPFQGCEFTKASYRHASLSDGFECDADISIMNKDISGTLTINNNPPTATVSFTTPFAGFEKLGADVKYVIGKDSINGQVNVAYMQDKTLSASIDMNSNSLTFKLSTPFQGYENHEVQLSYNGEMRNFQSTAAFTSSAAPSIRAQANLRLFSLLNLDGSVSLTSQIRNFENIKITVTNEENRGKYTTKSEISWSSSQSIVLDGTLTDNSLSTTGNINLRTPFDMVRQAGVDIKMEKKQGIIYSGKISPVFNGKTTVAGDITFSSAQNKALSVTMRSPTTFSADVSGNIGQVYQGSVSFTNDIFEKNTGLTLTGTIDPIAKSVVAKYNCPTMQLDLNGSLKKSILVINTDRYGYEISESFAKIILPTRSLKVTGKVQNGATEGFLFWDADKDETKKVGFRSEIKSQSDSMKADMTVMLPSLGKDLQIDSEMILNRGRIIFDGKTELTYSKDSRKKITINSRVEDISSWDSRNYSFTFGISHPYTSVNVEVVSHVGNSNEKMTGAVDVKYLTARRETKQFTVNGELDKIRKGVELNIDTPMKKVGINGNIQAGSPYRLSLVNKYDNKKPLNTIVSFDSVKRSIDFQMNYDLENPTSELHVSAKYVNNSAIAAELYHMINRQRISDGLLALRLNSSHLLHSRIHWRPDMIADLKEYTAKKSSTYKRQLSSFADAVSESISAELRQKSSIINRSFMEESEPFVATATEQLERLAIMYELNQYHMRDIVDAVLAAAEKTKLKLHDMSLATSECMNNLSDELSKSMGVSKETIKNIILEVEKSSGMIMQSAENVYNIYSGHVYNITAPVMTSVNDKYNTYVNYMSQMSNDHMTNMADKYTSAIYGVNDAINTRLSRLLANKQVGGAYQHGYNAYKYWEIRENAEIIAQAIIDWIKEEIEIELSDIKATLLNLKKSTITVYDPKHGEIQAEIHLPLPIKTLDAVPVIEMDMSKTQKYIPKMPTISLPSSDVSKWLPPYEAIATIEGDTITTFDGLTYDLTKSCTFLLAKDNVNGNFTVVLNKENNNKTLVIIADGKAIELLADGQIKVDRQLTALPAVFRDITMTSLNGHVKINVAGHLDVDYVKELDSYTIVMNGFYFGKTNGLLGSYDNEPYNDMMTSFGKPSDNADRFVKTWEVGTGKCR</sequence>
<protein>
    <submittedName>
        <fullName evidence="13">APLP-like protein</fullName>
    </submittedName>
</protein>
<comment type="caution">
    <text evidence="9">Lacks conserved residue(s) required for the propagation of feature annotation.</text>
</comment>
<keyword evidence="6" id="KW-0445">Lipid transport</keyword>
<evidence type="ECO:0000259" key="12">
    <source>
        <dbReference type="PROSITE" id="PS51233"/>
    </source>
</evidence>
<evidence type="ECO:0000256" key="5">
    <source>
        <dbReference type="ARBA" id="ARBA00022761"/>
    </source>
</evidence>
<dbReference type="Gene3D" id="2.30.230.10">
    <property type="entry name" value="Lipovitellin, beta-sheet shell regions, chain A"/>
    <property type="match status" value="1"/>
</dbReference>
<dbReference type="Gene3D" id="2.20.80.10">
    <property type="entry name" value="Lipovitellin-phosvitin complex, chain A, domain 4"/>
    <property type="match status" value="1"/>
</dbReference>
<dbReference type="Pfam" id="PF00094">
    <property type="entry name" value="VWD"/>
    <property type="match status" value="1"/>
</dbReference>
<dbReference type="InterPro" id="IPR015817">
    <property type="entry name" value="Vitellinogen_open_b-sht_sub1"/>
</dbReference>
<keyword evidence="8" id="KW-0325">Glycoprotein</keyword>
<feature type="chain" id="PRO_5046408242" evidence="10">
    <location>
        <begin position="18"/>
        <end position="5308"/>
    </location>
</feature>
<dbReference type="PROSITE" id="PS51211">
    <property type="entry name" value="VITELLOGENIN"/>
    <property type="match status" value="1"/>
</dbReference>
<evidence type="ECO:0000313" key="13">
    <source>
        <dbReference type="EMBL" id="WAR23150.1"/>
    </source>
</evidence>
<dbReference type="Pfam" id="PF01347">
    <property type="entry name" value="Vitellogenin_N"/>
    <property type="match status" value="1"/>
</dbReference>
<evidence type="ECO:0000256" key="9">
    <source>
        <dbReference type="PROSITE-ProRule" id="PRU00557"/>
    </source>
</evidence>
<feature type="domain" description="VWFD" evidence="12">
    <location>
        <begin position="5145"/>
        <end position="5308"/>
    </location>
</feature>
<evidence type="ECO:0000313" key="14">
    <source>
        <dbReference type="Proteomes" id="UP001164746"/>
    </source>
</evidence>
<dbReference type="Pfam" id="PF09172">
    <property type="entry name" value="Vit_open_b-sht"/>
    <property type="match status" value="1"/>
</dbReference>
<proteinExistence type="predicted"/>
<dbReference type="SUPFAM" id="SSF56968">
    <property type="entry name" value="Lipovitellin-phosvitin complex, beta-sheet shell regions"/>
    <property type="match status" value="2"/>
</dbReference>
<dbReference type="Pfam" id="PF06448">
    <property type="entry name" value="DUF1081"/>
    <property type="match status" value="1"/>
</dbReference>